<sequence length="115" mass="13245">MQMDFERTRHGATSSEQAAARGPALLPQLPKLQEEDDIEQYLSTFERMAEAYLWQKHEWAVHLIPLLTGKARSAFVTMSPALSMDYDRVKDVILRKYEINPRDKLTEILLTGHTS</sequence>
<accession>A0ABR3MX60</accession>
<evidence type="ECO:0008006" key="4">
    <source>
        <dbReference type="Google" id="ProtNLM"/>
    </source>
</evidence>
<dbReference type="EMBL" id="JAYMGO010000008">
    <property type="protein sequence ID" value="KAL1269229.1"/>
    <property type="molecule type" value="Genomic_DNA"/>
</dbReference>
<keyword evidence="3" id="KW-1185">Reference proteome</keyword>
<evidence type="ECO:0000256" key="1">
    <source>
        <dbReference type="SAM" id="MobiDB-lite"/>
    </source>
</evidence>
<proteinExistence type="predicted"/>
<dbReference type="PANTHER" id="PTHR46888:SF1">
    <property type="entry name" value="RIBONUCLEASE H"/>
    <property type="match status" value="1"/>
</dbReference>
<evidence type="ECO:0000313" key="3">
    <source>
        <dbReference type="Proteomes" id="UP001558613"/>
    </source>
</evidence>
<gene>
    <name evidence="2" type="ORF">QQF64_031518</name>
</gene>
<reference evidence="2 3" key="1">
    <citation type="submission" date="2023-09" db="EMBL/GenBank/DDBJ databases">
        <authorList>
            <person name="Wang M."/>
        </authorList>
    </citation>
    <scope>NUCLEOTIDE SEQUENCE [LARGE SCALE GENOMIC DNA]</scope>
    <source>
        <strain evidence="2">GT-2023</strain>
        <tissue evidence="2">Liver</tissue>
    </source>
</reference>
<comment type="caution">
    <text evidence="2">The sequence shown here is derived from an EMBL/GenBank/DDBJ whole genome shotgun (WGS) entry which is preliminary data.</text>
</comment>
<organism evidence="2 3">
    <name type="scientific">Cirrhinus molitorella</name>
    <name type="common">mud carp</name>
    <dbReference type="NCBI Taxonomy" id="172907"/>
    <lineage>
        <taxon>Eukaryota</taxon>
        <taxon>Metazoa</taxon>
        <taxon>Chordata</taxon>
        <taxon>Craniata</taxon>
        <taxon>Vertebrata</taxon>
        <taxon>Euteleostomi</taxon>
        <taxon>Actinopterygii</taxon>
        <taxon>Neopterygii</taxon>
        <taxon>Teleostei</taxon>
        <taxon>Ostariophysi</taxon>
        <taxon>Cypriniformes</taxon>
        <taxon>Cyprinidae</taxon>
        <taxon>Labeoninae</taxon>
        <taxon>Labeonini</taxon>
        <taxon>Cirrhinus</taxon>
    </lineage>
</organism>
<protein>
    <recommendedName>
        <fullName evidence="4">Retrotransposon gag domain-containing protein</fullName>
    </recommendedName>
</protein>
<name>A0ABR3MX60_9TELE</name>
<feature type="region of interest" description="Disordered" evidence="1">
    <location>
        <begin position="1"/>
        <end position="24"/>
    </location>
</feature>
<dbReference type="Proteomes" id="UP001558613">
    <property type="component" value="Unassembled WGS sequence"/>
</dbReference>
<evidence type="ECO:0000313" key="2">
    <source>
        <dbReference type="EMBL" id="KAL1269229.1"/>
    </source>
</evidence>
<dbReference type="PANTHER" id="PTHR46888">
    <property type="entry name" value="ZINC KNUCKLE DOMAINCONTAINING PROTEIN-RELATED"/>
    <property type="match status" value="1"/>
</dbReference>